<dbReference type="AlphaFoldDB" id="A0A3M7R4D1"/>
<keyword evidence="2" id="KW-1185">Reference proteome</keyword>
<name>A0A3M7R4D1_BRAPC</name>
<evidence type="ECO:0000313" key="2">
    <source>
        <dbReference type="Proteomes" id="UP000276133"/>
    </source>
</evidence>
<reference evidence="1 2" key="1">
    <citation type="journal article" date="2018" name="Sci. Rep.">
        <title>Genomic signatures of local adaptation to the degree of environmental predictability in rotifers.</title>
        <authorList>
            <person name="Franch-Gras L."/>
            <person name="Hahn C."/>
            <person name="Garcia-Roger E.M."/>
            <person name="Carmona M.J."/>
            <person name="Serra M."/>
            <person name="Gomez A."/>
        </authorList>
    </citation>
    <scope>NUCLEOTIDE SEQUENCE [LARGE SCALE GENOMIC DNA]</scope>
    <source>
        <strain evidence="1">HYR1</strain>
    </source>
</reference>
<evidence type="ECO:0000313" key="1">
    <source>
        <dbReference type="EMBL" id="RNA18234.1"/>
    </source>
</evidence>
<accession>A0A3M7R4D1</accession>
<comment type="caution">
    <text evidence="1">The sequence shown here is derived from an EMBL/GenBank/DDBJ whole genome shotgun (WGS) entry which is preliminary data.</text>
</comment>
<protein>
    <submittedName>
        <fullName evidence="1">Uncharacterized protein</fullName>
    </submittedName>
</protein>
<sequence length="74" mass="7758">MLDGKDSSRTTAQVQWCSGSVPVSPASGATLKGRVFQLLLASGAVLKGRVFQWFQVRGAAANGAVNDNPQALRI</sequence>
<dbReference type="Proteomes" id="UP000276133">
    <property type="component" value="Unassembled WGS sequence"/>
</dbReference>
<gene>
    <name evidence="1" type="ORF">BpHYR1_000324</name>
</gene>
<proteinExistence type="predicted"/>
<dbReference type="EMBL" id="REGN01004286">
    <property type="protein sequence ID" value="RNA18234.1"/>
    <property type="molecule type" value="Genomic_DNA"/>
</dbReference>
<organism evidence="1 2">
    <name type="scientific">Brachionus plicatilis</name>
    <name type="common">Marine rotifer</name>
    <name type="synonym">Brachionus muelleri</name>
    <dbReference type="NCBI Taxonomy" id="10195"/>
    <lineage>
        <taxon>Eukaryota</taxon>
        <taxon>Metazoa</taxon>
        <taxon>Spiralia</taxon>
        <taxon>Gnathifera</taxon>
        <taxon>Rotifera</taxon>
        <taxon>Eurotatoria</taxon>
        <taxon>Monogononta</taxon>
        <taxon>Pseudotrocha</taxon>
        <taxon>Ploima</taxon>
        <taxon>Brachionidae</taxon>
        <taxon>Brachionus</taxon>
    </lineage>
</organism>